<evidence type="ECO:0000313" key="2">
    <source>
        <dbReference type="EMBL" id="MBL0428166.1"/>
    </source>
</evidence>
<feature type="chain" id="PRO_5045794410" evidence="1">
    <location>
        <begin position="32"/>
        <end position="232"/>
    </location>
</feature>
<evidence type="ECO:0000256" key="1">
    <source>
        <dbReference type="SAM" id="SignalP"/>
    </source>
</evidence>
<keyword evidence="3" id="KW-1185">Reference proteome</keyword>
<sequence length="232" mass="25227">MNEILPWFRRRRVLRAAAAWMAGGGFAAALAQQRGNVVELRGDVLLNGQRLRPEQFIQTGDAVRTGPDAHVVFVIGNAAFQLRQNTAVKIERGDTLHTVSLLDVATGAVAAVWGPGHARQIVTPTLSATVRGTGTYVEVRPQEKLRSYFCNCYGAIELATGRERTLSKAEYHQSFWAEPAPVNGRLLTPARAMAHTDEEMEFLAQLVGEPTAWQVAGRRGNRDGSGAIGPGR</sequence>
<dbReference type="Proteomes" id="UP000622707">
    <property type="component" value="Unassembled WGS sequence"/>
</dbReference>
<dbReference type="RefSeq" id="WP_201692799.1">
    <property type="nucleotide sequence ID" value="NZ_JAEQND010000016.1"/>
</dbReference>
<keyword evidence="1" id="KW-0732">Signal</keyword>
<comment type="caution">
    <text evidence="2">The sequence shown here is derived from an EMBL/GenBank/DDBJ whole genome shotgun (WGS) entry which is preliminary data.</text>
</comment>
<name>A0ABS1JVK1_9BURK</name>
<organism evidence="2 3">
    <name type="scientific">Ramlibacter alkalitolerans</name>
    <dbReference type="NCBI Taxonomy" id="2039631"/>
    <lineage>
        <taxon>Bacteria</taxon>
        <taxon>Pseudomonadati</taxon>
        <taxon>Pseudomonadota</taxon>
        <taxon>Betaproteobacteria</taxon>
        <taxon>Burkholderiales</taxon>
        <taxon>Comamonadaceae</taxon>
        <taxon>Ramlibacter</taxon>
    </lineage>
</organism>
<dbReference type="EMBL" id="JAEQND010000016">
    <property type="protein sequence ID" value="MBL0428166.1"/>
    <property type="molecule type" value="Genomic_DNA"/>
</dbReference>
<dbReference type="PROSITE" id="PS51318">
    <property type="entry name" value="TAT"/>
    <property type="match status" value="1"/>
</dbReference>
<evidence type="ECO:0000313" key="3">
    <source>
        <dbReference type="Proteomes" id="UP000622707"/>
    </source>
</evidence>
<gene>
    <name evidence="2" type="ORF">JI746_23880</name>
</gene>
<reference evidence="2 3" key="1">
    <citation type="journal article" date="2017" name="Int. J. Syst. Evol. Microbiol.">
        <title>Ramlibacter alkalitolerans sp. nov., alkali-tolerant bacterium isolated from soil of ginseng.</title>
        <authorList>
            <person name="Lee D.H."/>
            <person name="Cha C.J."/>
        </authorList>
    </citation>
    <scope>NUCLEOTIDE SEQUENCE [LARGE SCALE GENOMIC DNA]</scope>
    <source>
        <strain evidence="2 3">KACC 19305</strain>
    </source>
</reference>
<dbReference type="InterPro" id="IPR006311">
    <property type="entry name" value="TAT_signal"/>
</dbReference>
<feature type="signal peptide" evidence="1">
    <location>
        <begin position="1"/>
        <end position="31"/>
    </location>
</feature>
<proteinExistence type="predicted"/>
<accession>A0ABS1JVK1</accession>
<protein>
    <submittedName>
        <fullName evidence="2">Iron dicitrate transport regulator FecR</fullName>
    </submittedName>
</protein>